<comment type="caution">
    <text evidence="4">The sequence shown here is derived from an EMBL/GenBank/DDBJ whole genome shotgun (WGS) entry which is preliminary data.</text>
</comment>
<evidence type="ECO:0000259" key="3">
    <source>
        <dbReference type="Pfam" id="PF13360"/>
    </source>
</evidence>
<feature type="domain" description="Pyrrolo-quinoline quinone repeat" evidence="3">
    <location>
        <begin position="196"/>
        <end position="441"/>
    </location>
</feature>
<dbReference type="SUPFAM" id="SSF50998">
    <property type="entry name" value="Quinoprotein alcohol dehydrogenase-like"/>
    <property type="match status" value="1"/>
</dbReference>
<feature type="transmembrane region" description="Helical" evidence="2">
    <location>
        <begin position="55"/>
        <end position="73"/>
    </location>
</feature>
<feature type="transmembrane region" description="Helical" evidence="2">
    <location>
        <begin position="30"/>
        <end position="48"/>
    </location>
</feature>
<sequence length="531" mass="55039">MLRYMTAVGALCAAWAPFRSGGVPRPEADVTVIGLAVGVVLTALPVIGGGRAVRVFAAVAGVGLAVAVGWLLVADLLIGLTGDDLPVLAVGSVAVAVGAIGSAGRREEDPAARRAWSGGWRVRPAGVLAAALVVVAAVLAPAGAHAAIVRSDTRDARDFPPEPVVEQPGTRQWAWQPPAEVVDVVPVLHGVAVATRDGAVVALSGVDGRVDWRYARPGAPVGSLVASADRRTVVVSFRSAHDTRAQSVVVLDADTGAPRSEVVLRSALVETDQVRPGARVLTVRDEEVVTGYDLAGGGSRWRWSPPAGCTSWFGQVAWGRTTVLVPVECADTLGVTALDEATGRERWRHEVRRADANGERQDIRLGATPDGDVVLFQTFGARATPDAVPNGLLDAETGRVLTRPERPWTVRADAGATPLVEEADGGRVTGLLALDPATGATTRLSIDACPRRTADLTTRTTYVRACEDNGRELTVVTQPLTGSSPTSTPVRLDGSGSRGRSDVRLVAAPGAIVVTRTTFGGTPAPVVGLTG</sequence>
<reference evidence="4 5" key="1">
    <citation type="submission" date="2018-11" db="EMBL/GenBank/DDBJ databases">
        <title>Sequencing the genomes of 1000 actinobacteria strains.</title>
        <authorList>
            <person name="Klenk H.-P."/>
        </authorList>
    </citation>
    <scope>NUCLEOTIDE SEQUENCE [LARGE SCALE GENOMIC DNA]</scope>
    <source>
        <strain evidence="4 5">DSM 44231</strain>
    </source>
</reference>
<feature type="transmembrane region" description="Helical" evidence="2">
    <location>
        <begin position="125"/>
        <end position="148"/>
    </location>
</feature>
<dbReference type="AlphaFoldDB" id="A0A3N1GZQ1"/>
<proteinExistence type="predicted"/>
<dbReference type="EMBL" id="RJKM01000001">
    <property type="protein sequence ID" value="ROP35452.1"/>
    <property type="molecule type" value="Genomic_DNA"/>
</dbReference>
<evidence type="ECO:0000313" key="4">
    <source>
        <dbReference type="EMBL" id="ROP35452.1"/>
    </source>
</evidence>
<evidence type="ECO:0000256" key="1">
    <source>
        <dbReference type="SAM" id="MobiDB-lite"/>
    </source>
</evidence>
<dbReference type="OrthoDB" id="3661050at2"/>
<feature type="compositionally biased region" description="Polar residues" evidence="1">
    <location>
        <begin position="478"/>
        <end position="489"/>
    </location>
</feature>
<dbReference type="InterPro" id="IPR002372">
    <property type="entry name" value="PQQ_rpt_dom"/>
</dbReference>
<keyword evidence="2" id="KW-1133">Transmembrane helix</keyword>
<feature type="region of interest" description="Disordered" evidence="1">
    <location>
        <begin position="478"/>
        <end position="501"/>
    </location>
</feature>
<dbReference type="RefSeq" id="WP_123741594.1">
    <property type="nucleotide sequence ID" value="NZ_RJKM01000001.1"/>
</dbReference>
<dbReference type="InterPro" id="IPR015943">
    <property type="entry name" value="WD40/YVTN_repeat-like_dom_sf"/>
</dbReference>
<accession>A0A3N1GZQ1</accession>
<dbReference type="InterPro" id="IPR011047">
    <property type="entry name" value="Quinoprotein_ADH-like_sf"/>
</dbReference>
<feature type="transmembrane region" description="Helical" evidence="2">
    <location>
        <begin position="85"/>
        <end position="104"/>
    </location>
</feature>
<dbReference type="Gene3D" id="2.130.10.10">
    <property type="entry name" value="YVTN repeat-like/Quinoprotein amine dehydrogenase"/>
    <property type="match status" value="1"/>
</dbReference>
<keyword evidence="2" id="KW-0472">Membrane</keyword>
<keyword evidence="5" id="KW-1185">Reference proteome</keyword>
<organism evidence="4 5">
    <name type="scientific">Saccharothrix texasensis</name>
    <dbReference type="NCBI Taxonomy" id="103734"/>
    <lineage>
        <taxon>Bacteria</taxon>
        <taxon>Bacillati</taxon>
        <taxon>Actinomycetota</taxon>
        <taxon>Actinomycetes</taxon>
        <taxon>Pseudonocardiales</taxon>
        <taxon>Pseudonocardiaceae</taxon>
        <taxon>Saccharothrix</taxon>
    </lineage>
</organism>
<gene>
    <name evidence="4" type="ORF">EDD40_0681</name>
</gene>
<dbReference type="Pfam" id="PF13360">
    <property type="entry name" value="PQQ_2"/>
    <property type="match status" value="1"/>
</dbReference>
<name>A0A3N1GZQ1_9PSEU</name>
<keyword evidence="2" id="KW-0812">Transmembrane</keyword>
<protein>
    <submittedName>
        <fullName evidence="4">Putative pyrroloquinoline-quinone binding quinoprotein</fullName>
    </submittedName>
</protein>
<dbReference type="Proteomes" id="UP000268727">
    <property type="component" value="Unassembled WGS sequence"/>
</dbReference>
<evidence type="ECO:0000256" key="2">
    <source>
        <dbReference type="SAM" id="Phobius"/>
    </source>
</evidence>
<evidence type="ECO:0000313" key="5">
    <source>
        <dbReference type="Proteomes" id="UP000268727"/>
    </source>
</evidence>